<gene>
    <name evidence="1" type="ORF">S12H4_16388</name>
</gene>
<dbReference type="Pfam" id="PF05635">
    <property type="entry name" value="23S_rRNA_IVP"/>
    <property type="match status" value="1"/>
</dbReference>
<dbReference type="NCBIfam" id="TIGR02436">
    <property type="entry name" value="four helix bundle protein"/>
    <property type="match status" value="1"/>
</dbReference>
<dbReference type="Gene3D" id="1.20.1440.60">
    <property type="entry name" value="23S rRNA-intervening sequence"/>
    <property type="match status" value="1"/>
</dbReference>
<dbReference type="SUPFAM" id="SSF158446">
    <property type="entry name" value="IVS-encoded protein-like"/>
    <property type="match status" value="1"/>
</dbReference>
<evidence type="ECO:0000313" key="1">
    <source>
        <dbReference type="EMBL" id="GAI78048.1"/>
    </source>
</evidence>
<proteinExistence type="predicted"/>
<accession>X1RBW8</accession>
<reference evidence="1" key="1">
    <citation type="journal article" date="2014" name="Front. Microbiol.">
        <title>High frequency of phylogenetically diverse reductive dehalogenase-homologous genes in deep subseafloor sedimentary metagenomes.</title>
        <authorList>
            <person name="Kawai M."/>
            <person name="Futagami T."/>
            <person name="Toyoda A."/>
            <person name="Takaki Y."/>
            <person name="Nishi S."/>
            <person name="Hori S."/>
            <person name="Arai W."/>
            <person name="Tsubouchi T."/>
            <person name="Morono Y."/>
            <person name="Uchiyama I."/>
            <person name="Ito T."/>
            <person name="Fujiyama A."/>
            <person name="Inagaki F."/>
            <person name="Takami H."/>
        </authorList>
    </citation>
    <scope>NUCLEOTIDE SEQUENCE</scope>
    <source>
        <strain evidence="1">Expedition CK06-06</strain>
    </source>
</reference>
<comment type="caution">
    <text evidence="1">The sequence shown here is derived from an EMBL/GenBank/DDBJ whole genome shotgun (WGS) entry which is preliminary data.</text>
</comment>
<organism evidence="1">
    <name type="scientific">marine sediment metagenome</name>
    <dbReference type="NCBI Taxonomy" id="412755"/>
    <lineage>
        <taxon>unclassified sequences</taxon>
        <taxon>metagenomes</taxon>
        <taxon>ecological metagenomes</taxon>
    </lineage>
</organism>
<evidence type="ECO:0008006" key="2">
    <source>
        <dbReference type="Google" id="ProtNLM"/>
    </source>
</evidence>
<name>X1RBW8_9ZZZZ</name>
<protein>
    <recommendedName>
        <fullName evidence="2">Four helix bundle protein</fullName>
    </recommendedName>
</protein>
<sequence>MDSSDSICANISEGYGRFHYKDSLKFYYNARGSLYEAQFWLNRLQKINLVSDVLYNELQ</sequence>
<dbReference type="AlphaFoldDB" id="X1RBW8"/>
<dbReference type="InterPro" id="IPR036583">
    <property type="entry name" value="23S_rRNA_IVS_sf"/>
</dbReference>
<dbReference type="InterPro" id="IPR012657">
    <property type="entry name" value="23S_rRNA-intervening_sequence"/>
</dbReference>
<dbReference type="EMBL" id="BARW01007921">
    <property type="protein sequence ID" value="GAI78048.1"/>
    <property type="molecule type" value="Genomic_DNA"/>
</dbReference>